<evidence type="ECO:0000256" key="1">
    <source>
        <dbReference type="SAM" id="MobiDB-lite"/>
    </source>
</evidence>
<feature type="region of interest" description="Disordered" evidence="1">
    <location>
        <begin position="711"/>
        <end position="766"/>
    </location>
</feature>
<proteinExistence type="predicted"/>
<organism evidence="2 3">
    <name type="scientific">Mycena albidolilacea</name>
    <dbReference type="NCBI Taxonomy" id="1033008"/>
    <lineage>
        <taxon>Eukaryota</taxon>
        <taxon>Fungi</taxon>
        <taxon>Dikarya</taxon>
        <taxon>Basidiomycota</taxon>
        <taxon>Agaricomycotina</taxon>
        <taxon>Agaricomycetes</taxon>
        <taxon>Agaricomycetidae</taxon>
        <taxon>Agaricales</taxon>
        <taxon>Marasmiineae</taxon>
        <taxon>Mycenaceae</taxon>
        <taxon>Mycena</taxon>
    </lineage>
</organism>
<comment type="caution">
    <text evidence="2">The sequence shown here is derived from an EMBL/GenBank/DDBJ whole genome shotgun (WGS) entry which is preliminary data.</text>
</comment>
<feature type="region of interest" description="Disordered" evidence="1">
    <location>
        <begin position="666"/>
        <end position="694"/>
    </location>
</feature>
<feature type="compositionally biased region" description="Polar residues" evidence="1">
    <location>
        <begin position="733"/>
        <end position="748"/>
    </location>
</feature>
<keyword evidence="3" id="KW-1185">Reference proteome</keyword>
<feature type="region of interest" description="Disordered" evidence="1">
    <location>
        <begin position="388"/>
        <end position="467"/>
    </location>
</feature>
<evidence type="ECO:0000313" key="3">
    <source>
        <dbReference type="Proteomes" id="UP001218218"/>
    </source>
</evidence>
<feature type="compositionally biased region" description="Basic residues" evidence="1">
    <location>
        <begin position="680"/>
        <end position="691"/>
    </location>
</feature>
<sequence>MLQARLKKNPLHPHTGSHPRSDPPTIHSLHPNAPPTSTDVCTARRPRQPMEWPWRSRVSRGGALRTSAWGGNEGENVPRASCLASVDVRRRVVGTLQQKCRRQPRSYARDTGWRAARLQSTAPRDRGGRAMRCELVDARRLVWCQPVLYTVGEGGCRITVPGRAKEQRPRTGKNGFRIARRRREAGTVSSNAKRRRRAEWKIHTRRMEGAPVRVRRFATPRRGHACVRWTGGVRERDRDGALRSGVLSMQLQLHAYRKTRGVRFAAHERLRLPRWKTGQLHEIRPPLKRWVDGVGERRSTRTPAAQGIPHASNKPHPAVVHFLELARSGVLHRGLSKTPETRVRGRARLVAGLETTGLKSDTAAREAKERMAASPETMARTAVGLPCRGAQLRAQGERRDPPLARARRSADMVVRGAETRARSPRSPGSGAVRTSARDTEKKIFQENNSKPQRHCRAGSVPPEKSELPPAILSQHHRSRTRASQLRAPLVAQSVRWNGALAVTRWWTIQRRVHEKSQRHSRAVPVPPQESELPPDLLHTPGRQGVFQQNLPSRSVPCSLPTGVLTGVAVAVVMAPGRHCARRCFSPRDRSAARTEAERDACSNRSLCWGKTSLVVAHLALVAVCYTEDEATRAVVGLTSRLRAQTGSTAPAEARVDSSSAASARCERGAGARASGELASHRRVRGYRRKARATPSTAALLGSDVPRTRACGVESGVDVGESRRRRSRSMRTSEAQSAETRVGSTPWQSSREKGARPWRGASLRNAGSRVCACRPRKAKGVPRGGRVRTGSGEARAHLNECGASEQSTAAGATSSWACGRAHGHGIGWLGQPTVAPRGLDAGMMPPSAKRRRCAGWKSPPHTASGSTPVRVRRFAAQQRGHGARAVGRDGSGAPPWEDGIATVVRRRRRVRSGPARTPAAQGVSGRAAAAGRGEGVRSRRRGRCTSYPSSEGASRASTPRVGRVQHEHRHWRASRARDIEAQVSSWGWPNSGESGRGRPVTDVGSPRVRGRVDGVGGPLRTHSGSARHPGAQANQKGRGARVVQLAPTAQTARRTARRCVRRMRIRSNPLEVKRATACLVSTGVVREGRRRAMWRARPYERGEAMARGSESVAPFPCSPADPGTLAALRGRGIHESGESGAEGQRSSLSWGFRLRGSRVPAKEKMGGGEEDVQITAMDAVVWTWWWWKKSSQAPHASRACRWASLVPATRQAQPSSEEESSVCMESTGRGARVVRGGGSACAASIRGGEMTAPAAPRPGRTGTGPLSLTAPSDLASEGMRGRGREPGCVSAGAGRRVSCMPNGIENGVLRTAGSAGRSPLYCSRTPAVGWALFAEEREGSESGDVATSHVTNEALHAPGSAGQSRLSGCVPATFQRSSGRLPLELVIDVDPRG</sequence>
<name>A0AAD6ZEY2_9AGAR</name>
<evidence type="ECO:0000313" key="2">
    <source>
        <dbReference type="EMBL" id="KAJ7319144.1"/>
    </source>
</evidence>
<feature type="region of interest" description="Disordered" evidence="1">
    <location>
        <begin position="1248"/>
        <end position="1291"/>
    </location>
</feature>
<feature type="region of interest" description="Disordered" evidence="1">
    <location>
        <begin position="1"/>
        <end position="51"/>
    </location>
</feature>
<feature type="compositionally biased region" description="Basic residues" evidence="1">
    <location>
        <begin position="1"/>
        <end position="17"/>
    </location>
</feature>
<gene>
    <name evidence="2" type="ORF">DFH08DRAFT_1035882</name>
</gene>
<accession>A0AAD6ZEY2</accession>
<feature type="compositionally biased region" description="Low complexity" evidence="1">
    <location>
        <begin position="918"/>
        <end position="930"/>
    </location>
</feature>
<reference evidence="2" key="1">
    <citation type="submission" date="2023-03" db="EMBL/GenBank/DDBJ databases">
        <title>Massive genome expansion in bonnet fungi (Mycena s.s.) driven by repeated elements and novel gene families across ecological guilds.</title>
        <authorList>
            <consortium name="Lawrence Berkeley National Laboratory"/>
            <person name="Harder C.B."/>
            <person name="Miyauchi S."/>
            <person name="Viragh M."/>
            <person name="Kuo A."/>
            <person name="Thoen E."/>
            <person name="Andreopoulos B."/>
            <person name="Lu D."/>
            <person name="Skrede I."/>
            <person name="Drula E."/>
            <person name="Henrissat B."/>
            <person name="Morin E."/>
            <person name="Kohler A."/>
            <person name="Barry K."/>
            <person name="LaButti K."/>
            <person name="Morin E."/>
            <person name="Salamov A."/>
            <person name="Lipzen A."/>
            <person name="Mereny Z."/>
            <person name="Hegedus B."/>
            <person name="Baldrian P."/>
            <person name="Stursova M."/>
            <person name="Weitz H."/>
            <person name="Taylor A."/>
            <person name="Grigoriev I.V."/>
            <person name="Nagy L.G."/>
            <person name="Martin F."/>
            <person name="Kauserud H."/>
        </authorList>
    </citation>
    <scope>NUCLEOTIDE SEQUENCE</scope>
    <source>
        <strain evidence="2">CBHHK002</strain>
    </source>
</reference>
<dbReference type="EMBL" id="JARIHO010000055">
    <property type="protein sequence ID" value="KAJ7319144.1"/>
    <property type="molecule type" value="Genomic_DNA"/>
</dbReference>
<feature type="compositionally biased region" description="Basic and acidic residues" evidence="1">
    <location>
        <begin position="435"/>
        <end position="444"/>
    </location>
</feature>
<feature type="compositionally biased region" description="Polar residues" evidence="1">
    <location>
        <begin position="945"/>
        <end position="956"/>
    </location>
</feature>
<protein>
    <submittedName>
        <fullName evidence="2">Uncharacterized protein</fullName>
    </submittedName>
</protein>
<feature type="region of interest" description="Disordered" evidence="1">
    <location>
        <begin position="906"/>
        <end position="1041"/>
    </location>
</feature>
<dbReference type="Proteomes" id="UP001218218">
    <property type="component" value="Unassembled WGS sequence"/>
</dbReference>
<feature type="region of interest" description="Disordered" evidence="1">
    <location>
        <begin position="844"/>
        <end position="865"/>
    </location>
</feature>
<feature type="compositionally biased region" description="Polar residues" evidence="1">
    <location>
        <begin position="981"/>
        <end position="992"/>
    </location>
</feature>